<feature type="domain" description="Trimeric autotransporter adhesin YadA-like head" evidence="12">
    <location>
        <begin position="739"/>
        <end position="765"/>
    </location>
</feature>
<dbReference type="GO" id="GO:0009986">
    <property type="term" value="C:cell surface"/>
    <property type="evidence" value="ECO:0007669"/>
    <property type="project" value="UniProtKB-SubCell"/>
</dbReference>
<dbReference type="Gene3D" id="3.30.1300.30">
    <property type="entry name" value="GSPII I/J protein-like"/>
    <property type="match status" value="1"/>
</dbReference>
<dbReference type="GO" id="GO:0015031">
    <property type="term" value="P:protein transport"/>
    <property type="evidence" value="ECO:0007669"/>
    <property type="project" value="UniProtKB-KW"/>
</dbReference>
<dbReference type="Gene3D" id="2.150.10.10">
    <property type="entry name" value="Serralysin-like metalloprotease, C-terminal"/>
    <property type="match status" value="8"/>
</dbReference>
<organism evidence="14 15">
    <name type="scientific">Cupriavidus taiwanensis</name>
    <dbReference type="NCBI Taxonomy" id="164546"/>
    <lineage>
        <taxon>Bacteria</taxon>
        <taxon>Pseudomonadati</taxon>
        <taxon>Pseudomonadota</taxon>
        <taxon>Betaproteobacteria</taxon>
        <taxon>Burkholderiales</taxon>
        <taxon>Burkholderiaceae</taxon>
        <taxon>Cupriavidus</taxon>
    </lineage>
</organism>
<evidence type="ECO:0000256" key="4">
    <source>
        <dbReference type="ARBA" id="ARBA00022448"/>
    </source>
</evidence>
<dbReference type="Gene3D" id="6.10.250.2040">
    <property type="match status" value="2"/>
</dbReference>
<evidence type="ECO:0000256" key="10">
    <source>
        <dbReference type="ARBA" id="ARBA00023237"/>
    </source>
</evidence>
<feature type="domain" description="Trimeric autotransporter adhesin YadA-like stalk" evidence="13">
    <location>
        <begin position="457"/>
        <end position="488"/>
    </location>
</feature>
<feature type="domain" description="Trimeric autotransporter adhesin YadA-like stalk" evidence="13">
    <location>
        <begin position="599"/>
        <end position="631"/>
    </location>
</feature>
<dbReference type="Pfam" id="PF03895">
    <property type="entry name" value="YadA_anchor"/>
    <property type="match status" value="1"/>
</dbReference>
<dbReference type="Gene3D" id="1.20.5.170">
    <property type="match status" value="2"/>
</dbReference>
<gene>
    <name evidence="14" type="ORF">CBM2613_B120112</name>
</gene>
<evidence type="ECO:0000256" key="1">
    <source>
        <dbReference type="ARBA" id="ARBA00004241"/>
    </source>
</evidence>
<feature type="domain" description="Trimeric autotransporter adhesin YadA-like stalk" evidence="13">
    <location>
        <begin position="95"/>
        <end position="134"/>
    </location>
</feature>
<dbReference type="GO" id="GO:0009279">
    <property type="term" value="C:cell outer membrane"/>
    <property type="evidence" value="ECO:0007669"/>
    <property type="project" value="UniProtKB-SubCell"/>
</dbReference>
<evidence type="ECO:0000259" key="13">
    <source>
        <dbReference type="Pfam" id="PF05662"/>
    </source>
</evidence>
<proteinExistence type="inferred from homology"/>
<evidence type="ECO:0000259" key="11">
    <source>
        <dbReference type="Pfam" id="PF03895"/>
    </source>
</evidence>
<comment type="caution">
    <text evidence="14">The sequence shown here is derived from an EMBL/GenBank/DDBJ whole genome shotgun (WGS) entry which is preliminary data.</text>
</comment>
<dbReference type="InterPro" id="IPR008635">
    <property type="entry name" value="Coiled_stalk_dom"/>
</dbReference>
<evidence type="ECO:0000256" key="5">
    <source>
        <dbReference type="ARBA" id="ARBA00022452"/>
    </source>
</evidence>
<evidence type="ECO:0000256" key="2">
    <source>
        <dbReference type="ARBA" id="ARBA00004442"/>
    </source>
</evidence>
<protein>
    <submittedName>
        <fullName evidence="14">Uncharacterized protein</fullName>
    </submittedName>
</protein>
<reference evidence="14 15" key="1">
    <citation type="submission" date="2018-01" db="EMBL/GenBank/DDBJ databases">
        <authorList>
            <person name="Clerissi C."/>
        </authorList>
    </citation>
    <scope>NUCLEOTIDE SEQUENCE [LARGE SCALE GENOMIC DNA]</scope>
    <source>
        <strain evidence="14">Cupriavidus taiwanensis STM 8556</strain>
    </source>
</reference>
<feature type="domain" description="Trimeric autotransporter adhesin YadA-like head" evidence="12">
    <location>
        <begin position="533"/>
        <end position="559"/>
    </location>
</feature>
<dbReference type="InterPro" id="IPR045584">
    <property type="entry name" value="Pilin-like"/>
</dbReference>
<dbReference type="InterPro" id="IPR011049">
    <property type="entry name" value="Serralysin-like_metalloprot_C"/>
</dbReference>
<feature type="domain" description="Trimeric autotransporter adhesin YadA-like head" evidence="12">
    <location>
        <begin position="992"/>
        <end position="1018"/>
    </location>
</feature>
<feature type="domain" description="Trimeric autotransporter adhesin YadA-like stalk" evidence="13">
    <location>
        <begin position="667"/>
        <end position="708"/>
    </location>
</feature>
<dbReference type="Gene3D" id="6.20.50.100">
    <property type="match status" value="1"/>
</dbReference>
<keyword evidence="4" id="KW-0813">Transport</keyword>
<dbReference type="Pfam" id="PF05662">
    <property type="entry name" value="YadA_stalk"/>
    <property type="match status" value="10"/>
</dbReference>
<sequence length="1195" mass="120647">MVTSLNVNGNTYNNVQDALTYAGQGWKVQANGGPSSTIKPGDTVNFVNGSNTTASLAGKTIKVDVVSNPTFTGMVTMNGGMTVGAGQTINMGGNQVHNVAAGTADTDAVNVSQLNAKDSELTSKGLNFAGNSGANVHRDLGQTLAIQGAATTAGTYSGGNLKTVTDPATGAINLQMADAPKFGTVTINDGGSGKITGVTAGVANTDAVNVSQLKAVDDKASLGWNMRDANGGVVGNVAPGDTVKLANGSNTKSYYDAATQTMKVDVVDAPTFAGMVTMNGGMTVGAGQTINMGGNQVHNVAAGAADTDAVNVSQLNAKDSELTSKGLNFAGNSGANVHRDLGQTLAIQGAATTGGTYSGGNLKTVTDPATGAINLQMADAPKFGTVTINDGGSGKITGVTAGVADTDAVNVSQLTDAMSEVSDRSVKYKKVGDQVDYNTVVMEGDTYNSVTKTGGTKITNVARGVDDSDAVNMSQLNETNATINNFAGDQSDSYTTINGRGIRYVRTNDDGLPLDDAYAKAAGASALGYNAMALGVNSLAMGRGARANFDGDVALGSGSKTAAVERTAGITIAGNAYTFAGATPSSTVSVGDVGAERTITNVAAGRITAESTDAINGSQLYAANQAIEQLDAGTVKYQQNADGTFNYNKVIMQGDTYNSTTKTGGTRITNVAAGVDGGDAVNVDQLNVVKQDVTNVTNTVNNFAGNQTTTFTEENGRGIKYVRTNDTGLVQDDAHDAHAQGTGSTAVGYNATASGESSVAMGRDSVAGKTDAMALGHNANASANEGDVALGSGSKTAAVVATEKVTIAGNEYAFAGTNPTSTVSVGDVGAERTITNVAAGRITAESTDAINGSQLNATNLAIEKISSDVSNLDAGSVKYEQKADGTYNYNTVVMQGDTYNSVTKTGGTKITNIARGVDDSDAVNMSQLNETNQAITNVSNTVNNFAGDQSTEYTEKNGRGIRYVRTNDTGLTQSDASAQGQGSTAVGYDAKATGESALALGRNAQASEANSVALGSGSKTAAAVATASGTVGGTTYQFAGAKPTSTVSVGDKGAERTVTHVAAGRISAESTDAINGSQLYATNQKVDENTQAITNLDQRVGDNTQSINNLNNKVDGVKRDANAGSASAMAVAGLPQAVLPGKGMVAMAGSTYGGESALALGVSKLSDSGKWVFKGGVTTNTRGNVGATIGAGFHW</sequence>
<evidence type="ECO:0000256" key="6">
    <source>
        <dbReference type="ARBA" id="ARBA00022692"/>
    </source>
</evidence>
<keyword evidence="6" id="KW-0812">Transmembrane</keyword>
<accession>A0A976B0R5</accession>
<feature type="domain" description="Trimeric autotransporter adhesin YadA-like stalk" evidence="13">
    <location>
        <begin position="1058"/>
        <end position="1097"/>
    </location>
</feature>
<evidence type="ECO:0000256" key="8">
    <source>
        <dbReference type="ARBA" id="ARBA00022927"/>
    </source>
</evidence>
<dbReference type="Pfam" id="PF05658">
    <property type="entry name" value="YadA_head"/>
    <property type="match status" value="4"/>
</dbReference>
<keyword evidence="10" id="KW-0998">Cell outer membrane</keyword>
<evidence type="ECO:0000256" key="7">
    <source>
        <dbReference type="ARBA" id="ARBA00022729"/>
    </source>
</evidence>
<keyword evidence="8" id="KW-0653">Protein transport</keyword>
<dbReference type="SUPFAM" id="SSF54523">
    <property type="entry name" value="Pili subunits"/>
    <property type="match status" value="1"/>
</dbReference>
<name>A0A976B0R5_9BURK</name>
<keyword evidence="7" id="KW-0732">Signal</keyword>
<keyword evidence="9" id="KW-0472">Membrane</keyword>
<feature type="domain" description="Trimeric autotransporter adhesin YadA-like head" evidence="12">
    <location>
        <begin position="767"/>
        <end position="794"/>
    </location>
</feature>
<dbReference type="Proteomes" id="UP000256952">
    <property type="component" value="Chromosome CBM2613_b"/>
</dbReference>
<keyword evidence="5" id="KW-1134">Transmembrane beta strand</keyword>
<feature type="domain" description="Trimeric autotransporter adhesin YadA-like stalk" evidence="13">
    <location>
        <begin position="296"/>
        <end position="335"/>
    </location>
</feature>
<dbReference type="InterPro" id="IPR005594">
    <property type="entry name" value="YadA_C"/>
</dbReference>
<dbReference type="InterPro" id="IPR008640">
    <property type="entry name" value="Adhesin_Head_dom"/>
</dbReference>
<feature type="domain" description="Trimeric autotransporter adhesin YadA-like stalk" evidence="13">
    <location>
        <begin position="194"/>
        <end position="231"/>
    </location>
</feature>
<evidence type="ECO:0000313" key="14">
    <source>
        <dbReference type="EMBL" id="SOZ68806.1"/>
    </source>
</evidence>
<feature type="domain" description="Trimeric autotransporter adhesin YadA-like stalk" evidence="13">
    <location>
        <begin position="834"/>
        <end position="863"/>
    </location>
</feature>
<feature type="domain" description="Trimeric autotransporter adhesin YadA-like stalk" evidence="13">
    <location>
        <begin position="395"/>
        <end position="427"/>
    </location>
</feature>
<dbReference type="Gene3D" id="6.10.250.2120">
    <property type="match status" value="1"/>
</dbReference>
<comment type="subcellular location">
    <subcellularLocation>
        <location evidence="2">Cell outer membrane</location>
    </subcellularLocation>
    <subcellularLocation>
        <location evidence="1">Cell surface</location>
    </subcellularLocation>
</comment>
<comment type="similarity">
    <text evidence="3">Belongs to the autotransporter-2 (AT-2) (TC 1.B.40) family.</text>
</comment>
<feature type="domain" description="Trimeric autotransporter adhesin YadA-like stalk" evidence="13">
    <location>
        <begin position="909"/>
        <end position="948"/>
    </location>
</feature>
<evidence type="ECO:0000256" key="3">
    <source>
        <dbReference type="ARBA" id="ARBA00005848"/>
    </source>
</evidence>
<evidence type="ECO:0000259" key="12">
    <source>
        <dbReference type="Pfam" id="PF05658"/>
    </source>
</evidence>
<dbReference type="SUPFAM" id="SSF101967">
    <property type="entry name" value="Adhesin YadA, collagen-binding domain"/>
    <property type="match status" value="10"/>
</dbReference>
<evidence type="ECO:0000313" key="15">
    <source>
        <dbReference type="Proteomes" id="UP000256952"/>
    </source>
</evidence>
<feature type="domain" description="Trimeric autotransporter adhesin YadA-like C-terminal membrane anchor" evidence="11">
    <location>
        <begin position="1135"/>
        <end position="1195"/>
    </location>
</feature>
<dbReference type="EMBL" id="OFTH01000037">
    <property type="protein sequence ID" value="SOZ68806.1"/>
    <property type="molecule type" value="Genomic_DNA"/>
</dbReference>
<evidence type="ECO:0000256" key="9">
    <source>
        <dbReference type="ARBA" id="ARBA00023136"/>
    </source>
</evidence>
<dbReference type="AlphaFoldDB" id="A0A976B0R5"/>